<dbReference type="EMBL" id="HBEW01002595">
    <property type="protein sequence ID" value="CAD8579194.1"/>
    <property type="molecule type" value="Transcribed_RNA"/>
</dbReference>
<evidence type="ECO:0000256" key="1">
    <source>
        <dbReference type="SAM" id="MobiDB-lite"/>
    </source>
</evidence>
<protein>
    <submittedName>
        <fullName evidence="2">Uncharacterized protein</fullName>
    </submittedName>
</protein>
<accession>A0A7S0KH86</accession>
<gene>
    <name evidence="2" type="ORF">OMED0929_LOCUS2133</name>
</gene>
<reference evidence="2" key="1">
    <citation type="submission" date="2021-01" db="EMBL/GenBank/DDBJ databases">
        <authorList>
            <person name="Corre E."/>
            <person name="Pelletier E."/>
            <person name="Niang G."/>
            <person name="Scheremetjew M."/>
            <person name="Finn R."/>
            <person name="Kale V."/>
            <person name="Holt S."/>
            <person name="Cochrane G."/>
            <person name="Meng A."/>
            <person name="Brown T."/>
            <person name="Cohen L."/>
        </authorList>
    </citation>
    <scope>NUCLEOTIDE SEQUENCE</scope>
    <source>
        <strain evidence="2">Clade-D-RCC2572</strain>
    </source>
</reference>
<organism evidence="2">
    <name type="scientific">Ostreococcus mediterraneus</name>
    <dbReference type="NCBI Taxonomy" id="1486918"/>
    <lineage>
        <taxon>Eukaryota</taxon>
        <taxon>Viridiplantae</taxon>
        <taxon>Chlorophyta</taxon>
        <taxon>Mamiellophyceae</taxon>
        <taxon>Mamiellales</taxon>
        <taxon>Bathycoccaceae</taxon>
        <taxon>Ostreococcus</taxon>
    </lineage>
</organism>
<sequence length="569" mass="63628">MGRYAKAAMESMTRYVTRRMTIGDVMRACALPAAEVVAYRALRDVGRRANDAAMRDAETMCDAIAAWATSEGRQASVKEIFNELEMKLNEFERTLEAGWRGEAFDAEVAKKADDRLADTFHSLAGLKARSSSRQSVIDDICFNVIDKLTPEENWTSVVQPRLLARAYEVLLDRREVNDEEVEQMVEARFRKWVEEWRRHVDEMHGETGRVLTTADFKTYLRSFLQVKLPAFANGIYKVSFKRRLQKETEAEALFNRDTQVNHSASTSTKSAKATAAPKDDANLRGAIAALRCAESALDARALLTTEWVRNALEDAPKFTLPKRGNSSSELMDVGAQMMKDWQREESVLVRWSTCPKRVGVDASKSKAQGGWENLDDSSWREERPSTGPFRVHFMRACGVVEAALRECKTCDYHNVNDDDRREACAKGAARIMLVASRTMRSGDGLEFCHELFGAPPEFSVIAVDPGSTKALLASASAPAPIVVEISPELIEIKCLDIFKIFKHYFAVEPGENSARDDGDIIPWAALALVTTQTLRVADDGALKLIKQRIAVDKSIPQPELDRFFPRTAS</sequence>
<evidence type="ECO:0000313" key="2">
    <source>
        <dbReference type="EMBL" id="CAD8579194.1"/>
    </source>
</evidence>
<feature type="compositionally biased region" description="Low complexity" evidence="1">
    <location>
        <begin position="263"/>
        <end position="276"/>
    </location>
</feature>
<feature type="region of interest" description="Disordered" evidence="1">
    <location>
        <begin position="255"/>
        <end position="278"/>
    </location>
</feature>
<name>A0A7S0KH86_9CHLO</name>
<dbReference type="AlphaFoldDB" id="A0A7S0KH86"/>
<proteinExistence type="predicted"/>